<accession>A0ABR9USZ2</accession>
<dbReference type="PANTHER" id="PTHR43639">
    <property type="entry name" value="OXIDOREDUCTASE, SHORT-CHAIN DEHYDROGENASE/REDUCTASE FAMILY (AFU_ORTHOLOGUE AFUA_5G02870)"/>
    <property type="match status" value="1"/>
</dbReference>
<comment type="caution">
    <text evidence="3">The sequence shown here is derived from an EMBL/GenBank/DDBJ whole genome shotgun (WGS) entry which is preliminary data.</text>
</comment>
<dbReference type="InterPro" id="IPR002347">
    <property type="entry name" value="SDR_fam"/>
</dbReference>
<dbReference type="Proteomes" id="UP000651156">
    <property type="component" value="Unassembled WGS sequence"/>
</dbReference>
<proteinExistence type="inferred from homology"/>
<keyword evidence="2" id="KW-0560">Oxidoreductase</keyword>
<dbReference type="EMBL" id="JADEWN010000027">
    <property type="protein sequence ID" value="MBE9191165.1"/>
    <property type="molecule type" value="Genomic_DNA"/>
</dbReference>
<name>A0ABR9USZ2_9CHRO</name>
<evidence type="ECO:0000256" key="2">
    <source>
        <dbReference type="ARBA" id="ARBA00023002"/>
    </source>
</evidence>
<dbReference type="PANTHER" id="PTHR43639:SF1">
    <property type="entry name" value="SHORT-CHAIN DEHYDROGENASE_REDUCTASE FAMILY PROTEIN"/>
    <property type="match status" value="1"/>
</dbReference>
<dbReference type="Gene3D" id="3.40.50.720">
    <property type="entry name" value="NAD(P)-binding Rossmann-like Domain"/>
    <property type="match status" value="1"/>
</dbReference>
<evidence type="ECO:0000313" key="3">
    <source>
        <dbReference type="EMBL" id="MBE9191165.1"/>
    </source>
</evidence>
<sequence>MAIAKQLAEDSFTIAFHSTSSIMVGQALAKAYLGASYSQADLADQNQVRLLVAEILSYHGRLDVLVNNAGISTTILHTFLKEAAAQIWRDLYDVNVIALRTLIAEAESDL</sequence>
<gene>
    <name evidence="3" type="ORF">IQ230_12530</name>
</gene>
<dbReference type="InterPro" id="IPR036291">
    <property type="entry name" value="NAD(P)-bd_dom_sf"/>
</dbReference>
<keyword evidence="4" id="KW-1185">Reference proteome</keyword>
<dbReference type="Pfam" id="PF00106">
    <property type="entry name" value="adh_short"/>
    <property type="match status" value="1"/>
</dbReference>
<dbReference type="SUPFAM" id="SSF51735">
    <property type="entry name" value="NAD(P)-binding Rossmann-fold domains"/>
    <property type="match status" value="1"/>
</dbReference>
<organism evidence="3 4">
    <name type="scientific">Gloeocapsopsis crepidinum LEGE 06123</name>
    <dbReference type="NCBI Taxonomy" id="588587"/>
    <lineage>
        <taxon>Bacteria</taxon>
        <taxon>Bacillati</taxon>
        <taxon>Cyanobacteriota</taxon>
        <taxon>Cyanophyceae</taxon>
        <taxon>Oscillatoriophycideae</taxon>
        <taxon>Chroococcales</taxon>
        <taxon>Chroococcaceae</taxon>
        <taxon>Gloeocapsopsis</taxon>
    </lineage>
</organism>
<comment type="similarity">
    <text evidence="1">Belongs to the short-chain dehydrogenases/reductases (SDR) family.</text>
</comment>
<reference evidence="3 4" key="1">
    <citation type="submission" date="2020-10" db="EMBL/GenBank/DDBJ databases">
        <authorList>
            <person name="Castelo-Branco R."/>
            <person name="Eusebio N."/>
            <person name="Adriana R."/>
            <person name="Vieira A."/>
            <person name="Brugerolle De Fraissinette N."/>
            <person name="Rezende De Castro R."/>
            <person name="Schneider M.P."/>
            <person name="Vasconcelos V."/>
            <person name="Leao P.N."/>
        </authorList>
    </citation>
    <scope>NUCLEOTIDE SEQUENCE [LARGE SCALE GENOMIC DNA]</scope>
    <source>
        <strain evidence="3 4">LEGE 06123</strain>
    </source>
</reference>
<evidence type="ECO:0000313" key="4">
    <source>
        <dbReference type="Proteomes" id="UP000651156"/>
    </source>
</evidence>
<evidence type="ECO:0000256" key="1">
    <source>
        <dbReference type="ARBA" id="ARBA00006484"/>
    </source>
</evidence>
<protein>
    <submittedName>
        <fullName evidence="3">SDR family NAD(P)-dependent oxidoreductase</fullName>
    </submittedName>
</protein>